<keyword evidence="3" id="KW-0732">Signal</keyword>
<dbReference type="GO" id="GO:0007160">
    <property type="term" value="P:cell-matrix adhesion"/>
    <property type="evidence" value="ECO:0007669"/>
    <property type="project" value="InterPro"/>
</dbReference>
<feature type="compositionally biased region" description="Polar residues" evidence="1">
    <location>
        <begin position="555"/>
        <end position="565"/>
    </location>
</feature>
<evidence type="ECO:0000313" key="5">
    <source>
        <dbReference type="EnsemblMetazoa" id="Aqu2.1.22140_001"/>
    </source>
</evidence>
<sequence>MMMMIVFVILIYFNGLLVTSEGNYLPFLYPNDYSILNINNYYSEVSLPSPLSFGSSLCIKCVKISPCGYIYYGNTYYSESGYIAPYRDYTDLSRKGEVRYAVITPTTDPSLCNQVNDYLSNSTGSRVSVEWILWAYWYDVCPYSNQNCNSNQSNYFQVALAFQSNASYAVFIYKCGLIRWTTYRASVGIFNYFFPYKNYANFRHPLSYTNKVTDIDCYDVVSGWTNIVYRLDQALTPKPENVSALYLNNETLIIKFQIHQCFNNEIQLLLAGANGFNTSDPLDINSLQYIDEYYTIHWNIKLNKNSLYYLTVSAIGTYETSTSDVTEISKYNVKDIVIERSEGIVCFVCVTERFNECQVMIASVTTTLIPQSTQTNGTCYSFTDNGTYTVYAHDIENGLIILTPAVVIQYTVDWIEPSDTVFSSIESLDTKCNKLSSNNNHNSVLPNITNTNFTLWTPANTDNRSTETDQSYTSAVLSGLFALSTCTGIILLIILVAILRKKGKANTGNIDIPIKTEPNSAYEMMQQSNEIPLYSDIDANVEPIYDRIPEEEDGPTTSPSSLVSR</sequence>
<feature type="transmembrane region" description="Helical" evidence="2">
    <location>
        <begin position="475"/>
        <end position="499"/>
    </location>
</feature>
<evidence type="ECO:0000259" key="4">
    <source>
        <dbReference type="Pfam" id="PF06119"/>
    </source>
</evidence>
<proteinExistence type="predicted"/>
<protein>
    <recommendedName>
        <fullName evidence="4">NIDO domain-containing protein</fullName>
    </recommendedName>
</protein>
<dbReference type="AlphaFoldDB" id="A0A1X7U301"/>
<feature type="signal peptide" evidence="3">
    <location>
        <begin position="1"/>
        <end position="22"/>
    </location>
</feature>
<dbReference type="Pfam" id="PF06119">
    <property type="entry name" value="NIDO"/>
    <property type="match status" value="1"/>
</dbReference>
<dbReference type="InterPro" id="IPR003886">
    <property type="entry name" value="NIDO_dom"/>
</dbReference>
<dbReference type="EnsemblMetazoa" id="Aqu2.1.22140_001">
    <property type="protein sequence ID" value="Aqu2.1.22140_001"/>
    <property type="gene ID" value="Aqu2.1.22140"/>
</dbReference>
<name>A0A1X7U301_AMPQE</name>
<evidence type="ECO:0000256" key="3">
    <source>
        <dbReference type="SAM" id="SignalP"/>
    </source>
</evidence>
<accession>A0A1X7U301</accession>
<reference evidence="5" key="1">
    <citation type="submission" date="2017-05" db="UniProtKB">
        <authorList>
            <consortium name="EnsemblMetazoa"/>
        </authorList>
    </citation>
    <scope>IDENTIFICATION</scope>
</reference>
<feature type="domain" description="NIDO" evidence="4">
    <location>
        <begin position="71"/>
        <end position="184"/>
    </location>
</feature>
<feature type="chain" id="PRO_5012846926" description="NIDO domain-containing protein" evidence="3">
    <location>
        <begin position="23"/>
        <end position="565"/>
    </location>
</feature>
<evidence type="ECO:0000256" key="1">
    <source>
        <dbReference type="SAM" id="MobiDB-lite"/>
    </source>
</evidence>
<feature type="region of interest" description="Disordered" evidence="1">
    <location>
        <begin position="544"/>
        <end position="565"/>
    </location>
</feature>
<dbReference type="OrthoDB" id="6375837at2759"/>
<keyword evidence="2" id="KW-0812">Transmembrane</keyword>
<organism evidence="5">
    <name type="scientific">Amphimedon queenslandica</name>
    <name type="common">Sponge</name>
    <dbReference type="NCBI Taxonomy" id="400682"/>
    <lineage>
        <taxon>Eukaryota</taxon>
        <taxon>Metazoa</taxon>
        <taxon>Porifera</taxon>
        <taxon>Demospongiae</taxon>
        <taxon>Heteroscleromorpha</taxon>
        <taxon>Haplosclerida</taxon>
        <taxon>Niphatidae</taxon>
        <taxon>Amphimedon</taxon>
    </lineage>
</organism>
<keyword evidence="2" id="KW-0472">Membrane</keyword>
<evidence type="ECO:0000256" key="2">
    <source>
        <dbReference type="SAM" id="Phobius"/>
    </source>
</evidence>
<dbReference type="InParanoid" id="A0A1X7U301"/>
<keyword evidence="2" id="KW-1133">Transmembrane helix</keyword>